<dbReference type="CDD" id="cd05233">
    <property type="entry name" value="SDR_c"/>
    <property type="match status" value="1"/>
</dbReference>
<reference evidence="3 4" key="2">
    <citation type="submission" date="2017-12" db="EMBL/GenBank/DDBJ databases">
        <title>Genome sequence of Rhizobium sullae HCNT1 isolated from Sulla coronaria nodules and featuring peculiar denitrification phenotypes.</title>
        <authorList>
            <person name="De Diego-Diaz B."/>
            <person name="Treu L."/>
            <person name="Campanaro S."/>
            <person name="Da Silva Duarte V."/>
            <person name="Basaglia M."/>
            <person name="Favaro L."/>
            <person name="Casella S."/>
            <person name="Squartini A."/>
        </authorList>
    </citation>
    <scope>NUCLEOTIDE SEQUENCE [LARGE SCALE GENOMIC DNA]</scope>
    <source>
        <strain evidence="3 4">HCNT1</strain>
    </source>
</reference>
<dbReference type="AlphaFoldDB" id="A0A2N0DDD3"/>
<dbReference type="PANTHER" id="PTHR43669:SF3">
    <property type="entry name" value="ALCOHOL DEHYDROGENASE, PUTATIVE (AFU_ORTHOLOGUE AFUA_3G03445)-RELATED"/>
    <property type="match status" value="1"/>
</dbReference>
<proteinExistence type="inferred from homology"/>
<evidence type="ECO:0000256" key="1">
    <source>
        <dbReference type="ARBA" id="ARBA00006484"/>
    </source>
</evidence>
<dbReference type="Gene3D" id="3.40.50.720">
    <property type="entry name" value="NAD(P)-binding Rossmann-like Domain"/>
    <property type="match status" value="1"/>
</dbReference>
<sequence length="271" mass="28152">MNFREINMLLKDKVAVIYGAGGAIGGAVGGRFAREGAKVYLTGRRLETVRAVADKISSHGGFADAALVDALDEAAVEAHIASVAEKAGRIDISFNAITAVPQPGTQGIPIAELPVDSFLAPINLYMRSQFLTARAAARRMSKAGSGVILMNTPEPARIGAALVGGMGPAWAAMEALSRNLSAELGPSGVRSIVLRSTGMPETQTIDVVFGLHAKALGITPQQFQGFVEGMTHRKRFTSVAEVAEFAAFLASDKASAMTGTVANLTGGLIVD</sequence>
<dbReference type="InterPro" id="IPR036291">
    <property type="entry name" value="NAD(P)-bd_dom_sf"/>
</dbReference>
<keyword evidence="2" id="KW-0560">Oxidoreductase</keyword>
<evidence type="ECO:0000313" key="3">
    <source>
        <dbReference type="EMBL" id="PKA44111.1"/>
    </source>
</evidence>
<comment type="similarity">
    <text evidence="1">Belongs to the short-chain dehydrogenases/reductases (SDR) family.</text>
</comment>
<accession>A0A2N0DDD3</accession>
<dbReference type="Pfam" id="PF13561">
    <property type="entry name" value="adh_short_C2"/>
    <property type="match status" value="1"/>
</dbReference>
<reference evidence="3 4" key="1">
    <citation type="submission" date="2017-11" db="EMBL/GenBank/DDBJ databases">
        <authorList>
            <person name="Han C.G."/>
        </authorList>
    </citation>
    <scope>NUCLEOTIDE SEQUENCE [LARGE SCALE GENOMIC DNA]</scope>
    <source>
        <strain evidence="3 4">HCNT1</strain>
    </source>
</reference>
<organism evidence="3 4">
    <name type="scientific">Rhizobium sullae</name>
    <name type="common">Rhizobium hedysari</name>
    <dbReference type="NCBI Taxonomy" id="50338"/>
    <lineage>
        <taxon>Bacteria</taxon>
        <taxon>Pseudomonadati</taxon>
        <taxon>Pseudomonadota</taxon>
        <taxon>Alphaproteobacteria</taxon>
        <taxon>Hyphomicrobiales</taxon>
        <taxon>Rhizobiaceae</taxon>
        <taxon>Rhizobium/Agrobacterium group</taxon>
        <taxon>Rhizobium</taxon>
    </lineage>
</organism>
<dbReference type="STRING" id="1041146.GCA_000427985_01132"/>
<comment type="caution">
    <text evidence="3">The sequence shown here is derived from an EMBL/GenBank/DDBJ whole genome shotgun (WGS) entry which is preliminary data.</text>
</comment>
<evidence type="ECO:0000313" key="4">
    <source>
        <dbReference type="Proteomes" id="UP000232164"/>
    </source>
</evidence>
<dbReference type="InterPro" id="IPR002347">
    <property type="entry name" value="SDR_fam"/>
</dbReference>
<dbReference type="PANTHER" id="PTHR43669">
    <property type="entry name" value="5-KETO-D-GLUCONATE 5-REDUCTASE"/>
    <property type="match status" value="1"/>
</dbReference>
<evidence type="ECO:0000256" key="2">
    <source>
        <dbReference type="ARBA" id="ARBA00023002"/>
    </source>
</evidence>
<dbReference type="SUPFAM" id="SSF51735">
    <property type="entry name" value="NAD(P)-binding Rossmann-fold domains"/>
    <property type="match status" value="1"/>
</dbReference>
<dbReference type="EMBL" id="PIQN01000005">
    <property type="protein sequence ID" value="PKA44111.1"/>
    <property type="molecule type" value="Genomic_DNA"/>
</dbReference>
<gene>
    <name evidence="3" type="ORF">CWR43_07360</name>
</gene>
<dbReference type="PRINTS" id="PR00081">
    <property type="entry name" value="GDHRDH"/>
</dbReference>
<dbReference type="Proteomes" id="UP000232164">
    <property type="component" value="Unassembled WGS sequence"/>
</dbReference>
<name>A0A2N0DDD3_RHISU</name>
<protein>
    <submittedName>
        <fullName evidence="3">Short-chain dehydrogenase</fullName>
    </submittedName>
</protein>
<dbReference type="GO" id="GO:0016491">
    <property type="term" value="F:oxidoreductase activity"/>
    <property type="evidence" value="ECO:0007669"/>
    <property type="project" value="UniProtKB-KW"/>
</dbReference>